<keyword evidence="3" id="KW-0597">Phosphoprotein</keyword>
<feature type="domain" description="Response regulatory" evidence="4">
    <location>
        <begin position="249"/>
        <end position="365"/>
    </location>
</feature>
<dbReference type="OrthoDB" id="9813903at2"/>
<sequence length="545" mass="60022">MPQSSPNSIEDRLYVLQKRWDVYVADGRFEQFIEFAVAVNSLAEYFNRLRLPGLVRLCEGLENAALFKLGDNSSHPIAPQDVFSLQRQIETLAAAVVSSKSSGVARRTPESTTPASDIDWIKPRSVWMVVGPEKRDMADALTRQLQFFGFKVCEHGWDEEEYVEDKPLAVLFIPAQENASSEEIARIAAIRAECPASQLIYLGVESAIEPIVALMRAGIDVTIPAEDQPAMVLNCILDLVQTKEQEQYRVLVVEDSRVAVALIQRTLAQHGIDTHAINDPGKLLDALESYKPDLVLMDMYMPRFNGVEATRVLRQMAAYSSLPIVYLSGESEVGMQVEALRLGGDQFLMKPFNPVLLAAVVKTRIERFREVRRSTRLDGLTGLFNHTAAKSRLKALVNEIDDSAATESEALRGNELTVAMIDIDHFKAINDTYGHPVGDQVIRGLAWLLKGRLRSIDLIGRYGGEEFLIALPGVGPDKAIAVIDRIRRDFSGLPHAQPDGALYATFSAGIASYPAMSAAAALTEAADGALLQAKRLGRNRVEYGG</sequence>
<name>A0A3A3FMY7_9BURK</name>
<dbReference type="AlphaFoldDB" id="A0A3A3FMY7"/>
<dbReference type="Proteomes" id="UP000265955">
    <property type="component" value="Unassembled WGS sequence"/>
</dbReference>
<evidence type="ECO:0000256" key="1">
    <source>
        <dbReference type="ARBA" id="ARBA00012528"/>
    </source>
</evidence>
<dbReference type="InterPro" id="IPR011006">
    <property type="entry name" value="CheY-like_superfamily"/>
</dbReference>
<dbReference type="Gene3D" id="3.30.70.270">
    <property type="match status" value="1"/>
</dbReference>
<proteinExistence type="predicted"/>
<evidence type="ECO:0000256" key="3">
    <source>
        <dbReference type="PROSITE-ProRule" id="PRU00169"/>
    </source>
</evidence>
<dbReference type="RefSeq" id="WP_119767317.1">
    <property type="nucleotide sequence ID" value="NZ_QYUO01000001.1"/>
</dbReference>
<dbReference type="SUPFAM" id="SSF52172">
    <property type="entry name" value="CheY-like"/>
    <property type="match status" value="1"/>
</dbReference>
<dbReference type="SMART" id="SM00267">
    <property type="entry name" value="GGDEF"/>
    <property type="match status" value="1"/>
</dbReference>
<dbReference type="InterPro" id="IPR050469">
    <property type="entry name" value="Diguanylate_Cyclase"/>
</dbReference>
<evidence type="ECO:0000259" key="4">
    <source>
        <dbReference type="PROSITE" id="PS50110"/>
    </source>
</evidence>
<dbReference type="InterPro" id="IPR029787">
    <property type="entry name" value="Nucleotide_cyclase"/>
</dbReference>
<evidence type="ECO:0000256" key="2">
    <source>
        <dbReference type="ARBA" id="ARBA00034247"/>
    </source>
</evidence>
<dbReference type="CDD" id="cd01949">
    <property type="entry name" value="GGDEF"/>
    <property type="match status" value="1"/>
</dbReference>
<dbReference type="FunFam" id="3.30.70.270:FF:000001">
    <property type="entry name" value="Diguanylate cyclase domain protein"/>
    <property type="match status" value="1"/>
</dbReference>
<dbReference type="NCBIfam" id="TIGR00254">
    <property type="entry name" value="GGDEF"/>
    <property type="match status" value="1"/>
</dbReference>
<dbReference type="InterPro" id="IPR043128">
    <property type="entry name" value="Rev_trsase/Diguanyl_cyclase"/>
</dbReference>
<evidence type="ECO:0000313" key="7">
    <source>
        <dbReference type="Proteomes" id="UP000265955"/>
    </source>
</evidence>
<dbReference type="PANTHER" id="PTHR45138">
    <property type="entry name" value="REGULATORY COMPONENTS OF SENSORY TRANSDUCTION SYSTEM"/>
    <property type="match status" value="1"/>
</dbReference>
<dbReference type="PROSITE" id="PS50110">
    <property type="entry name" value="RESPONSE_REGULATORY"/>
    <property type="match status" value="1"/>
</dbReference>
<evidence type="ECO:0000259" key="5">
    <source>
        <dbReference type="PROSITE" id="PS50887"/>
    </source>
</evidence>
<dbReference type="PROSITE" id="PS50887">
    <property type="entry name" value="GGDEF"/>
    <property type="match status" value="1"/>
</dbReference>
<dbReference type="SMART" id="SM00448">
    <property type="entry name" value="REC"/>
    <property type="match status" value="1"/>
</dbReference>
<dbReference type="PANTHER" id="PTHR45138:SF9">
    <property type="entry name" value="DIGUANYLATE CYCLASE DGCM-RELATED"/>
    <property type="match status" value="1"/>
</dbReference>
<dbReference type="GO" id="GO:0000160">
    <property type="term" value="P:phosphorelay signal transduction system"/>
    <property type="evidence" value="ECO:0007669"/>
    <property type="project" value="InterPro"/>
</dbReference>
<gene>
    <name evidence="6" type="ORF">D3871_01580</name>
</gene>
<dbReference type="Pfam" id="PF00072">
    <property type="entry name" value="Response_reg"/>
    <property type="match status" value="1"/>
</dbReference>
<dbReference type="GO" id="GO:0052621">
    <property type="term" value="F:diguanylate cyclase activity"/>
    <property type="evidence" value="ECO:0007669"/>
    <property type="project" value="UniProtKB-EC"/>
</dbReference>
<dbReference type="EMBL" id="QYUO01000001">
    <property type="protein sequence ID" value="RJF97366.1"/>
    <property type="molecule type" value="Genomic_DNA"/>
</dbReference>
<feature type="domain" description="GGDEF" evidence="5">
    <location>
        <begin position="414"/>
        <end position="545"/>
    </location>
</feature>
<dbReference type="InterPro" id="IPR000160">
    <property type="entry name" value="GGDEF_dom"/>
</dbReference>
<dbReference type="GO" id="GO:1902201">
    <property type="term" value="P:negative regulation of bacterial-type flagellum-dependent cell motility"/>
    <property type="evidence" value="ECO:0007669"/>
    <property type="project" value="TreeGrafter"/>
</dbReference>
<dbReference type="SUPFAM" id="SSF55073">
    <property type="entry name" value="Nucleotide cyclase"/>
    <property type="match status" value="1"/>
</dbReference>
<evidence type="ECO:0000313" key="6">
    <source>
        <dbReference type="EMBL" id="RJF97366.1"/>
    </source>
</evidence>
<keyword evidence="7" id="KW-1185">Reference proteome</keyword>
<feature type="modified residue" description="4-aspartylphosphate" evidence="3">
    <location>
        <position position="298"/>
    </location>
</feature>
<dbReference type="GO" id="GO:0005886">
    <property type="term" value="C:plasma membrane"/>
    <property type="evidence" value="ECO:0007669"/>
    <property type="project" value="TreeGrafter"/>
</dbReference>
<dbReference type="InterPro" id="IPR001789">
    <property type="entry name" value="Sig_transdc_resp-reg_receiver"/>
</dbReference>
<comment type="caution">
    <text evidence="6">The sequence shown here is derived from an EMBL/GenBank/DDBJ whole genome shotgun (WGS) entry which is preliminary data.</text>
</comment>
<dbReference type="GO" id="GO:0043709">
    <property type="term" value="P:cell adhesion involved in single-species biofilm formation"/>
    <property type="evidence" value="ECO:0007669"/>
    <property type="project" value="TreeGrafter"/>
</dbReference>
<dbReference type="Gene3D" id="3.40.50.2300">
    <property type="match status" value="1"/>
</dbReference>
<reference evidence="7" key="1">
    <citation type="submission" date="2018-09" db="EMBL/GenBank/DDBJ databases">
        <authorList>
            <person name="Zhu H."/>
        </authorList>
    </citation>
    <scope>NUCLEOTIDE SEQUENCE [LARGE SCALE GENOMIC DNA]</scope>
    <source>
        <strain evidence="7">K1R23-30</strain>
    </source>
</reference>
<protein>
    <recommendedName>
        <fullName evidence="1">diguanylate cyclase</fullName>
        <ecNumber evidence="1">2.7.7.65</ecNumber>
    </recommendedName>
</protein>
<dbReference type="Pfam" id="PF00990">
    <property type="entry name" value="GGDEF"/>
    <property type="match status" value="1"/>
</dbReference>
<organism evidence="6 7">
    <name type="scientific">Noviherbaspirillum saxi</name>
    <dbReference type="NCBI Taxonomy" id="2320863"/>
    <lineage>
        <taxon>Bacteria</taxon>
        <taxon>Pseudomonadati</taxon>
        <taxon>Pseudomonadota</taxon>
        <taxon>Betaproteobacteria</taxon>
        <taxon>Burkholderiales</taxon>
        <taxon>Oxalobacteraceae</taxon>
        <taxon>Noviherbaspirillum</taxon>
    </lineage>
</organism>
<comment type="catalytic activity">
    <reaction evidence="2">
        <text>2 GTP = 3',3'-c-di-GMP + 2 diphosphate</text>
        <dbReference type="Rhea" id="RHEA:24898"/>
        <dbReference type="ChEBI" id="CHEBI:33019"/>
        <dbReference type="ChEBI" id="CHEBI:37565"/>
        <dbReference type="ChEBI" id="CHEBI:58805"/>
        <dbReference type="EC" id="2.7.7.65"/>
    </reaction>
</comment>
<dbReference type="EC" id="2.7.7.65" evidence="1"/>
<accession>A0A3A3FMY7</accession>